<dbReference type="AlphaFoldDB" id="A0A6C0BAP2"/>
<protein>
    <submittedName>
        <fullName evidence="2">Uncharacterized protein</fullName>
    </submittedName>
</protein>
<name>A0A6C0BAP2_9ZZZZ</name>
<accession>A0A6C0BAP2</accession>
<proteinExistence type="predicted"/>
<reference evidence="2" key="1">
    <citation type="journal article" date="2020" name="Nature">
        <title>Giant virus diversity and host interactions through global metagenomics.</title>
        <authorList>
            <person name="Schulz F."/>
            <person name="Roux S."/>
            <person name="Paez-Espino D."/>
            <person name="Jungbluth S."/>
            <person name="Walsh D.A."/>
            <person name="Denef V.J."/>
            <person name="McMahon K.D."/>
            <person name="Konstantinidis K.T."/>
            <person name="Eloe-Fadrosh E.A."/>
            <person name="Kyrpides N.C."/>
            <person name="Woyke T."/>
        </authorList>
    </citation>
    <scope>NUCLEOTIDE SEQUENCE</scope>
    <source>
        <strain evidence="2">GVMAG-M-3300010158-60</strain>
    </source>
</reference>
<evidence type="ECO:0000313" key="2">
    <source>
        <dbReference type="EMBL" id="QHS89327.1"/>
    </source>
</evidence>
<feature type="transmembrane region" description="Helical" evidence="1">
    <location>
        <begin position="320"/>
        <end position="345"/>
    </location>
</feature>
<keyword evidence="1" id="KW-0472">Membrane</keyword>
<organism evidence="2">
    <name type="scientific">viral metagenome</name>
    <dbReference type="NCBI Taxonomy" id="1070528"/>
    <lineage>
        <taxon>unclassified sequences</taxon>
        <taxon>metagenomes</taxon>
        <taxon>organismal metagenomes</taxon>
    </lineage>
</organism>
<sequence length="384" mass="41257">MCSTAGNKSFPISLGFTPTQELYTTLTDPFPIQFNFGTRSTVPKFSNGPLGLIDETTVSSTIRYNGVNYTLLSAQLTNPTHTKWILDTSKKTKNTVDLVLTFSTKNRSVIDKYIFITVPLLNEETYSSDPAYLQGLSGQKVNGPFSIQDCISKTAPYAVYSTCLNPNAYSAICLVFYEGCSVSSTTLSAIKGGTPTTVSRSGPHNPNILTVAGPPIYPQVAAPADVTFASTPLLLTLDAFKVAVRISSLTTAQTTKPTETNATESYKCVPLDPEASVVNGNITIDVTTGKVQPLNKILADRDTAKKDLSKGGLDPGQLELYIAIFLGILASIGIIIGLIYGFLWYRGTLGSIESWPEWIKEAPTVTVTAVLFAFAGFLSGVLIR</sequence>
<feature type="transmembrane region" description="Helical" evidence="1">
    <location>
        <begin position="365"/>
        <end position="383"/>
    </location>
</feature>
<dbReference type="EMBL" id="MN739108">
    <property type="protein sequence ID" value="QHS89327.1"/>
    <property type="molecule type" value="Genomic_DNA"/>
</dbReference>
<keyword evidence="1" id="KW-1133">Transmembrane helix</keyword>
<keyword evidence="1" id="KW-0812">Transmembrane</keyword>
<evidence type="ECO:0000256" key="1">
    <source>
        <dbReference type="SAM" id="Phobius"/>
    </source>
</evidence>